<dbReference type="EMBL" id="NEVS01000004">
    <property type="protein sequence ID" value="OZI61159.1"/>
    <property type="molecule type" value="Genomic_DNA"/>
</dbReference>
<dbReference type="GO" id="GO:0016197">
    <property type="term" value="P:endosomal transport"/>
    <property type="evidence" value="ECO:0007669"/>
    <property type="project" value="TreeGrafter"/>
</dbReference>
<name>A0A261UGU5_9BORD</name>
<protein>
    <recommendedName>
        <fullName evidence="1">Methyltransferase FkbM domain-containing protein</fullName>
    </recommendedName>
</protein>
<reference evidence="3" key="1">
    <citation type="submission" date="2017-05" db="EMBL/GenBank/DDBJ databases">
        <title>Complete and WGS of Bordetella genogroups.</title>
        <authorList>
            <person name="Spilker T."/>
            <person name="Lipuma J."/>
        </authorList>
    </citation>
    <scope>NUCLEOTIDE SEQUENCE [LARGE SCALE GENOMIC DNA]</scope>
    <source>
        <strain evidence="3">AU8856</strain>
    </source>
</reference>
<dbReference type="SUPFAM" id="SSF53335">
    <property type="entry name" value="S-adenosyl-L-methionine-dependent methyltransferases"/>
    <property type="match status" value="1"/>
</dbReference>
<keyword evidence="3" id="KW-1185">Reference proteome</keyword>
<dbReference type="AlphaFoldDB" id="A0A261UGU5"/>
<sequence>MTYALKHALRSTLRKFDIGIGRYSTIEKLIKDSTATHDVEILLQLPEETALQRLKYLRKSKAQLRQDLFVLSSLGFKTNGYFVEFGATNGVDLSNTYLMEKEFGWSGIVAEPARIWHDDLKNNRDCSIETDCVWKDSASVLQFNEVESPEFSTINSYSDKDLHKKYRETGKTYDVKTISLNDMLRKFGAPKQIDYLSMDTEGSEFDIISHFDFSEYSFRVITCEHNYTPMREKILELLARQGYQRVYQDLSLFDDWYVKTDAV</sequence>
<dbReference type="RefSeq" id="WP_094842566.1">
    <property type="nucleotide sequence ID" value="NZ_NEVS01000004.1"/>
</dbReference>
<dbReference type="PANTHER" id="PTHR34009">
    <property type="entry name" value="PROTEIN STAR"/>
    <property type="match status" value="1"/>
</dbReference>
<dbReference type="GO" id="GO:0005886">
    <property type="term" value="C:plasma membrane"/>
    <property type="evidence" value="ECO:0007669"/>
    <property type="project" value="TreeGrafter"/>
</dbReference>
<gene>
    <name evidence="2" type="ORF">CAL28_17635</name>
</gene>
<comment type="caution">
    <text evidence="2">The sequence shown here is derived from an EMBL/GenBank/DDBJ whole genome shotgun (WGS) entry which is preliminary data.</text>
</comment>
<evidence type="ECO:0000313" key="3">
    <source>
        <dbReference type="Proteomes" id="UP000215767"/>
    </source>
</evidence>
<dbReference type="InterPro" id="IPR053202">
    <property type="entry name" value="EGF_Rcpt_Signaling_Reg"/>
</dbReference>
<organism evidence="2 3">
    <name type="scientific">Bordetella genomosp. 11</name>
    <dbReference type="NCBI Taxonomy" id="1416808"/>
    <lineage>
        <taxon>Bacteria</taxon>
        <taxon>Pseudomonadati</taxon>
        <taxon>Pseudomonadota</taxon>
        <taxon>Betaproteobacteria</taxon>
        <taxon>Burkholderiales</taxon>
        <taxon>Alcaligenaceae</taxon>
        <taxon>Bordetella</taxon>
    </lineage>
</organism>
<dbReference type="OrthoDB" id="9810122at2"/>
<feature type="domain" description="Methyltransferase FkbM" evidence="1">
    <location>
        <begin position="85"/>
        <end position="244"/>
    </location>
</feature>
<dbReference type="GO" id="GO:0006888">
    <property type="term" value="P:endoplasmic reticulum to Golgi vesicle-mediated transport"/>
    <property type="evidence" value="ECO:0007669"/>
    <property type="project" value="TreeGrafter"/>
</dbReference>
<dbReference type="Gene3D" id="3.40.50.150">
    <property type="entry name" value="Vaccinia Virus protein VP39"/>
    <property type="match status" value="1"/>
</dbReference>
<proteinExistence type="predicted"/>
<dbReference type="InterPro" id="IPR006342">
    <property type="entry name" value="FkbM_mtfrase"/>
</dbReference>
<dbReference type="PANTHER" id="PTHR34009:SF2">
    <property type="entry name" value="PROTEIN STAR"/>
    <property type="match status" value="1"/>
</dbReference>
<dbReference type="Proteomes" id="UP000215767">
    <property type="component" value="Unassembled WGS sequence"/>
</dbReference>
<evidence type="ECO:0000259" key="1">
    <source>
        <dbReference type="Pfam" id="PF05050"/>
    </source>
</evidence>
<dbReference type="InterPro" id="IPR029063">
    <property type="entry name" value="SAM-dependent_MTases_sf"/>
</dbReference>
<dbReference type="GO" id="GO:0005737">
    <property type="term" value="C:cytoplasm"/>
    <property type="evidence" value="ECO:0007669"/>
    <property type="project" value="GOC"/>
</dbReference>
<evidence type="ECO:0000313" key="2">
    <source>
        <dbReference type="EMBL" id="OZI61159.1"/>
    </source>
</evidence>
<accession>A0A261UGU5</accession>
<dbReference type="Pfam" id="PF05050">
    <property type="entry name" value="Methyltransf_21"/>
    <property type="match status" value="1"/>
</dbReference>